<dbReference type="Pfam" id="PF00651">
    <property type="entry name" value="BTB"/>
    <property type="match status" value="1"/>
</dbReference>
<proteinExistence type="predicted"/>
<dbReference type="PANTHER" id="PTHR47843">
    <property type="entry name" value="BTB DOMAIN-CONTAINING PROTEIN-RELATED"/>
    <property type="match status" value="1"/>
</dbReference>
<dbReference type="RefSeq" id="XP_033524541.1">
    <property type="nucleotide sequence ID" value="XM_033664971.1"/>
</dbReference>
<evidence type="ECO:0000259" key="1">
    <source>
        <dbReference type="PROSITE" id="PS50097"/>
    </source>
</evidence>
<dbReference type="InterPro" id="IPR011333">
    <property type="entry name" value="SKP1/BTB/POZ_sf"/>
</dbReference>
<sequence length="236" mass="26711">MSDSTPPNERLTTLIAAEQARHIPNITGETVAVLVGSKVFHVHEAVITSSSEFFKNAMKPEWRTDLTKPINLSNERPDTFEQYSRWLYTRRIVTTTNSRVTYVDLAHLYVLGEKILDKEFKDAVIHATIDRKMQGGNHPSASTIKILYEGTPANSPARRLMIDFWVFAATPSWNTVKDPSELMSTDFLIELLPMLFKHRMRPAESPPWVASPESYYTDGFDDVTDSNSDSQSEVAT</sequence>
<dbReference type="SUPFAM" id="SSF54695">
    <property type="entry name" value="POZ domain"/>
    <property type="match status" value="1"/>
</dbReference>
<dbReference type="PANTHER" id="PTHR47843:SF2">
    <property type="entry name" value="BTB DOMAIN-CONTAINING PROTEIN"/>
    <property type="match status" value="1"/>
</dbReference>
<dbReference type="GeneID" id="54405403"/>
<dbReference type="Gene3D" id="3.30.710.10">
    <property type="entry name" value="Potassium Channel Kv1.1, Chain A"/>
    <property type="match status" value="1"/>
</dbReference>
<dbReference type="PROSITE" id="PS50097">
    <property type="entry name" value="BTB"/>
    <property type="match status" value="1"/>
</dbReference>
<dbReference type="OrthoDB" id="3794732at2759"/>
<dbReference type="CDD" id="cd18186">
    <property type="entry name" value="BTB_POZ_ZBTB_KLHL-like"/>
    <property type="match status" value="1"/>
</dbReference>
<protein>
    <recommendedName>
        <fullName evidence="1">BTB domain-containing protein</fullName>
    </recommendedName>
</protein>
<feature type="domain" description="BTB" evidence="1">
    <location>
        <begin position="29"/>
        <end position="96"/>
    </location>
</feature>
<name>A0A6A6AGW1_9PLEO</name>
<evidence type="ECO:0000313" key="3">
    <source>
        <dbReference type="Proteomes" id="UP000799771"/>
    </source>
</evidence>
<keyword evidence="3" id="KW-1185">Reference proteome</keyword>
<dbReference type="EMBL" id="ML977505">
    <property type="protein sequence ID" value="KAF2130154.1"/>
    <property type="molecule type" value="Genomic_DNA"/>
</dbReference>
<reference evidence="2" key="1">
    <citation type="journal article" date="2020" name="Stud. Mycol.">
        <title>101 Dothideomycetes genomes: a test case for predicting lifestyles and emergence of pathogens.</title>
        <authorList>
            <person name="Haridas S."/>
            <person name="Albert R."/>
            <person name="Binder M."/>
            <person name="Bloem J."/>
            <person name="Labutti K."/>
            <person name="Salamov A."/>
            <person name="Andreopoulos B."/>
            <person name="Baker S."/>
            <person name="Barry K."/>
            <person name="Bills G."/>
            <person name="Bluhm B."/>
            <person name="Cannon C."/>
            <person name="Castanera R."/>
            <person name="Culley D."/>
            <person name="Daum C."/>
            <person name="Ezra D."/>
            <person name="Gonzalez J."/>
            <person name="Henrissat B."/>
            <person name="Kuo A."/>
            <person name="Liang C."/>
            <person name="Lipzen A."/>
            <person name="Lutzoni F."/>
            <person name="Magnuson J."/>
            <person name="Mondo S."/>
            <person name="Nolan M."/>
            <person name="Ohm R."/>
            <person name="Pangilinan J."/>
            <person name="Park H.-J."/>
            <person name="Ramirez L."/>
            <person name="Alfaro M."/>
            <person name="Sun H."/>
            <person name="Tritt A."/>
            <person name="Yoshinaga Y."/>
            <person name="Zwiers L.-H."/>
            <person name="Turgeon B."/>
            <person name="Goodwin S."/>
            <person name="Spatafora J."/>
            <person name="Crous P."/>
            <person name="Grigoriev I."/>
        </authorList>
    </citation>
    <scope>NUCLEOTIDE SEQUENCE</scope>
    <source>
        <strain evidence="2">CBS 119687</strain>
    </source>
</reference>
<dbReference type="SMART" id="SM00225">
    <property type="entry name" value="BTB"/>
    <property type="match status" value="1"/>
</dbReference>
<dbReference type="AlphaFoldDB" id="A0A6A6AGW1"/>
<organism evidence="2 3">
    <name type="scientific">Dothidotthia symphoricarpi CBS 119687</name>
    <dbReference type="NCBI Taxonomy" id="1392245"/>
    <lineage>
        <taxon>Eukaryota</taxon>
        <taxon>Fungi</taxon>
        <taxon>Dikarya</taxon>
        <taxon>Ascomycota</taxon>
        <taxon>Pezizomycotina</taxon>
        <taxon>Dothideomycetes</taxon>
        <taxon>Pleosporomycetidae</taxon>
        <taxon>Pleosporales</taxon>
        <taxon>Dothidotthiaceae</taxon>
        <taxon>Dothidotthia</taxon>
    </lineage>
</organism>
<gene>
    <name evidence="2" type="ORF">P153DRAFT_315864</name>
</gene>
<dbReference type="InterPro" id="IPR000210">
    <property type="entry name" value="BTB/POZ_dom"/>
</dbReference>
<dbReference type="Proteomes" id="UP000799771">
    <property type="component" value="Unassembled WGS sequence"/>
</dbReference>
<accession>A0A6A6AGW1</accession>
<evidence type="ECO:0000313" key="2">
    <source>
        <dbReference type="EMBL" id="KAF2130154.1"/>
    </source>
</evidence>